<feature type="compositionally biased region" description="Polar residues" evidence="2">
    <location>
        <begin position="738"/>
        <end position="751"/>
    </location>
</feature>
<dbReference type="STRING" id="8078.ENSFHEP00000002250"/>
<feature type="region of interest" description="Disordered" evidence="2">
    <location>
        <begin position="572"/>
        <end position="702"/>
    </location>
</feature>
<dbReference type="AlphaFoldDB" id="A0A147A250"/>
<feature type="compositionally biased region" description="Basic and acidic residues" evidence="2">
    <location>
        <begin position="790"/>
        <end position="809"/>
    </location>
</feature>
<feature type="region of interest" description="Disordered" evidence="2">
    <location>
        <begin position="732"/>
        <end position="809"/>
    </location>
</feature>
<dbReference type="Proteomes" id="UP000265000">
    <property type="component" value="Unplaced"/>
</dbReference>
<dbReference type="PANTHER" id="PTHR16181">
    <property type="entry name" value="PROTEIN FAM83A-RELATED"/>
    <property type="match status" value="1"/>
</dbReference>
<feature type="compositionally biased region" description="Basic and acidic residues" evidence="2">
    <location>
        <begin position="752"/>
        <end position="761"/>
    </location>
</feature>
<protein>
    <submittedName>
        <fullName evidence="4">Family with sequence similarity 83, member B</fullName>
    </submittedName>
    <submittedName>
        <fullName evidence="5">Protein FAM83B-like</fullName>
    </submittedName>
</protein>
<evidence type="ECO:0000256" key="2">
    <source>
        <dbReference type="SAM" id="MobiDB-lite"/>
    </source>
</evidence>
<reference evidence="4" key="1">
    <citation type="submission" date="2015-01" db="EMBL/GenBank/DDBJ databases">
        <title>EvidentialGene: Evidence-directed Construction of Complete mRNA Transcriptomes without Genomes.</title>
        <authorList>
            <person name="Gilbert D.G."/>
        </authorList>
    </citation>
    <scope>NUCLEOTIDE SEQUENCE</scope>
</reference>
<feature type="region of interest" description="Disordered" evidence="2">
    <location>
        <begin position="474"/>
        <end position="528"/>
    </location>
</feature>
<feature type="compositionally biased region" description="Basic and acidic residues" evidence="2">
    <location>
        <begin position="592"/>
        <end position="605"/>
    </location>
</feature>
<feature type="compositionally biased region" description="Basic and acidic residues" evidence="2">
    <location>
        <begin position="474"/>
        <end position="492"/>
    </location>
</feature>
<name>A0A147A250_FUNHE</name>
<dbReference type="Pfam" id="PF07894">
    <property type="entry name" value="SACK1"/>
    <property type="match status" value="1"/>
</dbReference>
<evidence type="ECO:0000259" key="3">
    <source>
        <dbReference type="Pfam" id="PF07894"/>
    </source>
</evidence>
<dbReference type="Ensembl" id="ENSFHET00000012538.1">
    <property type="protein sequence ID" value="ENSFHEP00000002250.1"/>
    <property type="gene ID" value="ENSFHEG00000003030.1"/>
</dbReference>
<dbReference type="InterPro" id="IPR012461">
    <property type="entry name" value="SACK1"/>
</dbReference>
<sequence>MESNLSLLSSIEDEPFYVNHHYKESYRYAIYALLCGGTKAYEEYRLAERVSSFLSEEEMRFILDNAEFMAVDDDSGGTQSTEAAIPSTYFPEASDDEVPVLELGWPTVSLEETETNISLLFHPPRKNTPSIKEVVRKQIQVAREVIAIAMDVFTDVDIFKELISAAIRGVAVYILLDDSRVGSFLKMSDSVGINIHDIKNLCLRTVKGEEYRCWSGMKFHGTLEQRFILIDCQTALFGTYGYQWSFEKLNQSMVMVTTGQLVSSFDELFRTLYACSIIPAALSSGRLLSAYPKSSQLSLNHLYMKSRPSSHMRDGFNDAAMLNRGFSVQEMLHHSHFTDTENLVRGHSYGGELPKLNSGLKMGTKNLGVPIPPGRTGSTLRHTRDVQQSQHHLKHQARYGADHNLIPFSSETSLNKWKIDTYLRDSDVPPNASCDAYSPVTSPYSSLTSLNQYQSQLIHNRSMDIRSRLEESRQKRLSLQEHDHFRQSKESLRSLYSTADRPQHKRPQQGRPRGAEMDPNTETIRHNPALAKTQSDAEIDLRLRDSTLKISNMPSDSVRHSWLLESLTEIPEEKEASNSRGDGFDTVLLDKTQVRSKEETAAQRERFKKSSSRRESYDKARESYGFIQNRIDSPPPREGNQPVHGTSAECLPSVEPQRGPTTKEHTQPERSELQRNNLMTTKGNSELTDNEKKASRKAKSLQRTALKSQNMLDSNQALQIDHPKTSALGRLTKKDQSAEMSQSLNALSGPSETEKRTEKHKSPFSKLSPQRSSKRKTTPSAEQDQGSRSTPDHEAASASQTKREKAYTRYESHISNEKLTLDKPAGLASSSDKVKSLSLNRRGDGFRSHQTQGGADNKLGRLMQRMGNLINKK</sequence>
<dbReference type="GO" id="GO:0016020">
    <property type="term" value="C:membrane"/>
    <property type="evidence" value="ECO:0007669"/>
    <property type="project" value="TreeGrafter"/>
</dbReference>
<evidence type="ECO:0000256" key="1">
    <source>
        <dbReference type="ARBA" id="ARBA00006937"/>
    </source>
</evidence>
<evidence type="ECO:0000313" key="4">
    <source>
        <dbReference type="EMBL" id="JAR72242.1"/>
    </source>
</evidence>
<dbReference type="PANTHER" id="PTHR16181:SF29">
    <property type="entry name" value="PROTEIN FAM83A-RELATED"/>
    <property type="match status" value="1"/>
</dbReference>
<feature type="compositionally biased region" description="Polar residues" evidence="2">
    <location>
        <begin position="778"/>
        <end position="789"/>
    </location>
</feature>
<dbReference type="GO" id="GO:0005737">
    <property type="term" value="C:cytoplasm"/>
    <property type="evidence" value="ECO:0007669"/>
    <property type="project" value="TreeGrafter"/>
</dbReference>
<dbReference type="SUPFAM" id="SSF56024">
    <property type="entry name" value="Phospholipase D/nuclease"/>
    <property type="match status" value="1"/>
</dbReference>
<feature type="compositionally biased region" description="Basic and acidic residues" evidence="2">
    <location>
        <begin position="612"/>
        <end position="622"/>
    </location>
</feature>
<evidence type="ECO:0000313" key="6">
    <source>
        <dbReference type="Proteomes" id="UP000265000"/>
    </source>
</evidence>
<proteinExistence type="inferred from homology"/>
<comment type="similarity">
    <text evidence="1">Belongs to the FAM83 family.</text>
</comment>
<dbReference type="GeneTree" id="ENSGT00940000157889"/>
<dbReference type="EMBL" id="GCES01014081">
    <property type="protein sequence ID" value="JAR72242.1"/>
    <property type="molecule type" value="Transcribed_RNA"/>
</dbReference>
<accession>A0A147A250</accession>
<dbReference type="GO" id="GO:0007165">
    <property type="term" value="P:signal transduction"/>
    <property type="evidence" value="ECO:0007669"/>
    <property type="project" value="TreeGrafter"/>
</dbReference>
<feature type="compositionally biased region" description="Basic and acidic residues" evidence="2">
    <location>
        <begin position="661"/>
        <end position="673"/>
    </location>
</feature>
<dbReference type="Gene3D" id="3.30.870.10">
    <property type="entry name" value="Endonuclease Chain A"/>
    <property type="match status" value="1"/>
</dbReference>
<feature type="domain" description="Scaffolding anchor of CK1" evidence="3">
    <location>
        <begin position="17"/>
        <end position="276"/>
    </location>
</feature>
<reference evidence="5" key="2">
    <citation type="submission" date="2025-05" db="UniProtKB">
        <authorList>
            <consortium name="Ensembl"/>
        </authorList>
    </citation>
    <scope>IDENTIFICATION</scope>
</reference>
<dbReference type="GO" id="GO:0019901">
    <property type="term" value="F:protein kinase binding"/>
    <property type="evidence" value="ECO:0007669"/>
    <property type="project" value="TreeGrafter"/>
</dbReference>
<dbReference type="InterPro" id="IPR050944">
    <property type="entry name" value="FAM83"/>
</dbReference>
<feature type="compositionally biased region" description="Polar residues" evidence="2">
    <location>
        <begin position="674"/>
        <end position="687"/>
    </location>
</feature>
<organism evidence="4">
    <name type="scientific">Fundulus heteroclitus</name>
    <name type="common">Killifish</name>
    <name type="synonym">Mummichog</name>
    <dbReference type="NCBI Taxonomy" id="8078"/>
    <lineage>
        <taxon>Eukaryota</taxon>
        <taxon>Metazoa</taxon>
        <taxon>Chordata</taxon>
        <taxon>Craniata</taxon>
        <taxon>Vertebrata</taxon>
        <taxon>Euteleostomi</taxon>
        <taxon>Actinopterygii</taxon>
        <taxon>Neopterygii</taxon>
        <taxon>Teleostei</taxon>
        <taxon>Neoteleostei</taxon>
        <taxon>Acanthomorphata</taxon>
        <taxon>Ovalentaria</taxon>
        <taxon>Atherinomorphae</taxon>
        <taxon>Cyprinodontiformes</taxon>
        <taxon>Fundulidae</taxon>
        <taxon>Fundulus</taxon>
    </lineage>
</organism>
<evidence type="ECO:0000313" key="5">
    <source>
        <dbReference type="Ensembl" id="ENSFHEP00000002250.1"/>
    </source>
</evidence>
<keyword evidence="6" id="KW-1185">Reference proteome</keyword>